<gene>
    <name evidence="10" type="ORF">E5259_07290</name>
</gene>
<keyword evidence="5 6" id="KW-0472">Membrane</keyword>
<evidence type="ECO:0000313" key="11">
    <source>
        <dbReference type="Proteomes" id="UP000515789"/>
    </source>
</evidence>
<dbReference type="EMBL" id="CP039126">
    <property type="protein sequence ID" value="QMW77410.1"/>
    <property type="molecule type" value="Genomic_DNA"/>
</dbReference>
<feature type="domain" description="ComEC/Rec2-related protein" evidence="8">
    <location>
        <begin position="181"/>
        <end position="440"/>
    </location>
</feature>
<dbReference type="InterPro" id="IPR004477">
    <property type="entry name" value="ComEC_N"/>
</dbReference>
<dbReference type="NCBIfam" id="TIGR00361">
    <property type="entry name" value="ComEC_Rec2"/>
    <property type="match status" value="1"/>
</dbReference>
<dbReference type="PANTHER" id="PTHR30619">
    <property type="entry name" value="DNA INTERNALIZATION/COMPETENCE PROTEIN COMEC/REC2"/>
    <property type="match status" value="1"/>
</dbReference>
<evidence type="ECO:0000256" key="6">
    <source>
        <dbReference type="SAM" id="Phobius"/>
    </source>
</evidence>
<accession>A0A7G5MS17</accession>
<feature type="transmembrane region" description="Helical" evidence="6">
    <location>
        <begin position="452"/>
        <end position="468"/>
    </location>
</feature>
<feature type="transmembrane region" description="Helical" evidence="6">
    <location>
        <begin position="196"/>
        <end position="221"/>
    </location>
</feature>
<feature type="transmembrane region" description="Helical" evidence="6">
    <location>
        <begin position="295"/>
        <end position="315"/>
    </location>
</feature>
<dbReference type="Pfam" id="PF03772">
    <property type="entry name" value="Competence"/>
    <property type="match status" value="1"/>
</dbReference>
<evidence type="ECO:0000256" key="3">
    <source>
        <dbReference type="ARBA" id="ARBA00022692"/>
    </source>
</evidence>
<dbReference type="Gene3D" id="3.60.15.10">
    <property type="entry name" value="Ribonuclease Z/Hydroxyacylglutathione hydrolase-like"/>
    <property type="match status" value="1"/>
</dbReference>
<comment type="subcellular location">
    <subcellularLocation>
        <location evidence="1">Cell membrane</location>
        <topology evidence="1">Multi-pass membrane protein</topology>
    </subcellularLocation>
</comment>
<feature type="domain" description="Metallo-beta-lactamase" evidence="7">
    <location>
        <begin position="479"/>
        <end position="687"/>
    </location>
</feature>
<dbReference type="Proteomes" id="UP000515789">
    <property type="component" value="Chromosome"/>
</dbReference>
<dbReference type="AlphaFoldDB" id="A0A7G5MS17"/>
<feature type="transmembrane region" description="Helical" evidence="6">
    <location>
        <begin position="390"/>
        <end position="409"/>
    </location>
</feature>
<dbReference type="InterPro" id="IPR025405">
    <property type="entry name" value="DUF4131"/>
</dbReference>
<evidence type="ECO:0000259" key="7">
    <source>
        <dbReference type="Pfam" id="PF00753"/>
    </source>
</evidence>
<evidence type="ECO:0000259" key="8">
    <source>
        <dbReference type="Pfam" id="PF03772"/>
    </source>
</evidence>
<feature type="transmembrane region" description="Helical" evidence="6">
    <location>
        <begin position="227"/>
        <end position="248"/>
    </location>
</feature>
<reference evidence="10 11" key="1">
    <citation type="submission" date="2019-04" db="EMBL/GenBank/DDBJ databases">
        <authorList>
            <person name="Schori C."/>
            <person name="Ahrens C."/>
        </authorList>
    </citation>
    <scope>NUCLEOTIDE SEQUENCE [LARGE SCALE GENOMIC DNA]</scope>
    <source>
        <strain evidence="10 11">DSM 2950</strain>
    </source>
</reference>
<proteinExistence type="predicted"/>
<name>A0A7G5MS17_9FIRM</name>
<protein>
    <submittedName>
        <fullName evidence="10">DNA internalization-related competence protein ComEC/Rec2</fullName>
    </submittedName>
</protein>
<feature type="transmembrane region" description="Helical" evidence="6">
    <location>
        <begin position="255"/>
        <end position="275"/>
    </location>
</feature>
<evidence type="ECO:0000259" key="9">
    <source>
        <dbReference type="Pfam" id="PF13567"/>
    </source>
</evidence>
<dbReference type="PANTHER" id="PTHR30619:SF1">
    <property type="entry name" value="RECOMBINATION PROTEIN 2"/>
    <property type="match status" value="1"/>
</dbReference>
<evidence type="ECO:0000256" key="5">
    <source>
        <dbReference type="ARBA" id="ARBA00023136"/>
    </source>
</evidence>
<dbReference type="Pfam" id="PF13567">
    <property type="entry name" value="DUF4131"/>
    <property type="match status" value="1"/>
</dbReference>
<evidence type="ECO:0000256" key="2">
    <source>
        <dbReference type="ARBA" id="ARBA00022475"/>
    </source>
</evidence>
<keyword evidence="2" id="KW-1003">Cell membrane</keyword>
<dbReference type="GO" id="GO:0005886">
    <property type="term" value="C:plasma membrane"/>
    <property type="evidence" value="ECO:0007669"/>
    <property type="project" value="UniProtKB-SubCell"/>
</dbReference>
<dbReference type="InterPro" id="IPR035681">
    <property type="entry name" value="ComA-like_MBL"/>
</dbReference>
<keyword evidence="3 6" id="KW-0812">Transmembrane</keyword>
<dbReference type="Pfam" id="PF00753">
    <property type="entry name" value="Lactamase_B"/>
    <property type="match status" value="1"/>
</dbReference>
<dbReference type="InterPro" id="IPR036866">
    <property type="entry name" value="RibonucZ/Hydroxyglut_hydro"/>
</dbReference>
<feature type="transmembrane region" description="Helical" evidence="6">
    <location>
        <begin position="424"/>
        <end position="440"/>
    </location>
</feature>
<evidence type="ECO:0000313" key="10">
    <source>
        <dbReference type="EMBL" id="QMW77410.1"/>
    </source>
</evidence>
<sequence>MRQMSKRPLCAFALLFMAVIWCLNLAGVSFLGNAPPVLPEGCSPDGAVLEGRVYETKSNSFYTNLYISQVKILSYPKKYSIEQVKVNIKNDLAEAAVSPGMKVRLTGSLQQIPLPSDPGQFNERSYNYARKIKWYLEGRSLEVIQAAPRSYDAMRCKAKSFLKEKILRLAPGRTGGIFCAMLLGEKQEIGQKNQMLLKLDGVLHIAAISGTHLSFLGWGLYRLLRKLRLSVAWAGGISVFLMIQYGIFTGSSASAMRAVIMFSLAVGAIAVGRTYDLLSALSLSAVLLLLESPGYLYDSGFLLSFGAVLGLAVVYPAFAEKKEKRKLLLGLKTGFALQLATIPIQMYFFYELPVFGILINLLVLPTVGIVLASGVFGCAFGLALPFLGKLFMLPGAFLLELYLSIGQVLKQIPFASVITGRPDMWKIAAYYILLAVWVGYRRQEGRNGHILRRYFPLVLGILLLFVRIPDKKLRITFLDVGQGDCSVIMWNRETYIIDGGSSSVSGVGTYRILPFLKCMGIRKVDGIFLSHMDDDHVNGIGELLEAVGSRETSLGIKRIFLSECGDKQEKQEELKKAGEKAGCEILYLYGGDRIRSGEAELHCLYPYEETEGDSNEASQVLRLTCRDFSVIFTGDLEGRGETAVTEILEREQMGTQVLKVAHHGSKNSTSIRFLEAVNSEVGIISCGEGNRYGHPHKELLERMAKEKVEVFQTKDSGAVFLVTDGKRTEVSFQQKKYMVN</sequence>
<dbReference type="InterPro" id="IPR001279">
    <property type="entry name" value="Metallo-B-lactamas"/>
</dbReference>
<dbReference type="CDD" id="cd07731">
    <property type="entry name" value="ComA-like_MBL-fold"/>
    <property type="match status" value="1"/>
</dbReference>
<dbReference type="GO" id="GO:0030420">
    <property type="term" value="P:establishment of competence for transformation"/>
    <property type="evidence" value="ECO:0007669"/>
    <property type="project" value="InterPro"/>
</dbReference>
<dbReference type="SUPFAM" id="SSF56281">
    <property type="entry name" value="Metallo-hydrolase/oxidoreductase"/>
    <property type="match status" value="1"/>
</dbReference>
<dbReference type="NCBIfam" id="TIGR00360">
    <property type="entry name" value="ComEC_N-term"/>
    <property type="match status" value="1"/>
</dbReference>
<dbReference type="InterPro" id="IPR004797">
    <property type="entry name" value="Competence_ComEC/Rec2"/>
</dbReference>
<feature type="transmembrane region" description="Helical" evidence="6">
    <location>
        <begin position="354"/>
        <end position="383"/>
    </location>
</feature>
<keyword evidence="4 6" id="KW-1133">Transmembrane helix</keyword>
<evidence type="ECO:0000256" key="4">
    <source>
        <dbReference type="ARBA" id="ARBA00022989"/>
    </source>
</evidence>
<feature type="transmembrane region" description="Helical" evidence="6">
    <location>
        <begin position="327"/>
        <end position="348"/>
    </location>
</feature>
<dbReference type="InterPro" id="IPR052159">
    <property type="entry name" value="Competence_DNA_uptake"/>
</dbReference>
<evidence type="ECO:0000256" key="1">
    <source>
        <dbReference type="ARBA" id="ARBA00004651"/>
    </source>
</evidence>
<organism evidence="10 11">
    <name type="scientific">Blautia producta</name>
    <dbReference type="NCBI Taxonomy" id="33035"/>
    <lineage>
        <taxon>Bacteria</taxon>
        <taxon>Bacillati</taxon>
        <taxon>Bacillota</taxon>
        <taxon>Clostridia</taxon>
        <taxon>Lachnospirales</taxon>
        <taxon>Lachnospiraceae</taxon>
        <taxon>Blautia</taxon>
    </lineage>
</organism>
<feature type="domain" description="DUF4131" evidence="9">
    <location>
        <begin position="7"/>
        <end position="140"/>
    </location>
</feature>